<evidence type="ECO:0000313" key="1">
    <source>
        <dbReference type="EMBL" id="KAH8385029.1"/>
    </source>
</evidence>
<reference evidence="1" key="1">
    <citation type="journal article" date="2021" name="Mol. Ecol. Resour.">
        <title>Phylogenomic analyses of the genus Drosophila reveals genomic signals of climate adaptation.</title>
        <authorList>
            <person name="Li F."/>
            <person name="Rane R.V."/>
            <person name="Luria V."/>
            <person name="Xiong Z."/>
            <person name="Chen J."/>
            <person name="Li Z."/>
            <person name="Catullo R.A."/>
            <person name="Griffin P.C."/>
            <person name="Schiffer M."/>
            <person name="Pearce S."/>
            <person name="Lee S.F."/>
            <person name="McElroy K."/>
            <person name="Stocker A."/>
            <person name="Shirriffs J."/>
            <person name="Cockerell F."/>
            <person name="Coppin C."/>
            <person name="Sgro C.M."/>
            <person name="Karger A."/>
            <person name="Cain J.W."/>
            <person name="Weber J.A."/>
            <person name="Santpere G."/>
            <person name="Kirschner M.W."/>
            <person name="Hoffmann A.A."/>
            <person name="Oakeshott J.G."/>
            <person name="Zhang G."/>
        </authorList>
    </citation>
    <scope>NUCLEOTIDE SEQUENCE</scope>
    <source>
        <strain evidence="1">BGI-SZ-2011g</strain>
    </source>
</reference>
<feature type="non-terminal residue" evidence="1">
    <location>
        <position position="61"/>
    </location>
</feature>
<comment type="caution">
    <text evidence="1">The sequence shown here is derived from an EMBL/GenBank/DDBJ whole genome shotgun (WGS) entry which is preliminary data.</text>
</comment>
<accession>A0AAD4K8D5</accession>
<dbReference type="AlphaFoldDB" id="A0AAD4K8D5"/>
<dbReference type="Proteomes" id="UP001200034">
    <property type="component" value="Unassembled WGS sequence"/>
</dbReference>
<dbReference type="EMBL" id="JAJJHW010000676">
    <property type="protein sequence ID" value="KAH8385029.1"/>
    <property type="molecule type" value="Genomic_DNA"/>
</dbReference>
<name>A0AAD4K8D5_9MUSC</name>
<gene>
    <name evidence="1" type="ORF">KR093_010910</name>
</gene>
<organism evidence="1 2">
    <name type="scientific">Drosophila rubida</name>
    <dbReference type="NCBI Taxonomy" id="30044"/>
    <lineage>
        <taxon>Eukaryota</taxon>
        <taxon>Metazoa</taxon>
        <taxon>Ecdysozoa</taxon>
        <taxon>Arthropoda</taxon>
        <taxon>Hexapoda</taxon>
        <taxon>Insecta</taxon>
        <taxon>Pterygota</taxon>
        <taxon>Neoptera</taxon>
        <taxon>Endopterygota</taxon>
        <taxon>Diptera</taxon>
        <taxon>Brachycera</taxon>
        <taxon>Muscomorpha</taxon>
        <taxon>Ephydroidea</taxon>
        <taxon>Drosophilidae</taxon>
        <taxon>Drosophila</taxon>
    </lineage>
</organism>
<sequence length="61" mass="6798">MRELYEHNLKQELSPGAFKKAVHLESKPWSSADGATINVSLEVDDKACGALEKTGRFSFRC</sequence>
<evidence type="ECO:0000313" key="2">
    <source>
        <dbReference type="Proteomes" id="UP001200034"/>
    </source>
</evidence>
<keyword evidence="2" id="KW-1185">Reference proteome</keyword>
<protein>
    <submittedName>
        <fullName evidence="1">Uncharacterized protein</fullName>
    </submittedName>
</protein>
<proteinExistence type="predicted"/>